<dbReference type="InterPro" id="IPR002918">
    <property type="entry name" value="Lipase_EstA/Esterase_EstB"/>
</dbReference>
<dbReference type="PANTHER" id="PTHR32015:SF12">
    <property type="entry name" value="LIPASE RELATED"/>
    <property type="match status" value="1"/>
</dbReference>
<dbReference type="FunFam" id="3.40.50.1820:FF:000377">
    <property type="entry name" value="LIPaSe related"/>
    <property type="match status" value="1"/>
</dbReference>
<protein>
    <submittedName>
        <fullName evidence="2">Uncharacterized protein</fullName>
    </submittedName>
</protein>
<keyword evidence="3" id="KW-1185">Reference proteome</keyword>
<dbReference type="EMBL" id="CADEPM010000013">
    <property type="protein sequence ID" value="CAB3411310.1"/>
    <property type="molecule type" value="Genomic_DNA"/>
</dbReference>
<dbReference type="AlphaFoldDB" id="A0A8S1FBV6"/>
<dbReference type="GO" id="GO:0016042">
    <property type="term" value="P:lipid catabolic process"/>
    <property type="evidence" value="ECO:0007669"/>
    <property type="project" value="InterPro"/>
</dbReference>
<feature type="chain" id="PRO_5035801136" evidence="1">
    <location>
        <begin position="18"/>
        <end position="281"/>
    </location>
</feature>
<dbReference type="GO" id="GO:0016298">
    <property type="term" value="F:lipase activity"/>
    <property type="evidence" value="ECO:0007669"/>
    <property type="project" value="TreeGrafter"/>
</dbReference>
<proteinExistence type="predicted"/>
<dbReference type="PANTHER" id="PTHR32015">
    <property type="entry name" value="FASTING INDUCED LIPASE"/>
    <property type="match status" value="1"/>
</dbReference>
<sequence length="281" mass="30462">MRVVVVVAAVAILSCSADFSASFNAFLVNNYGKHIDDLLARRDLGPDGSYGGGNHNGQSRTSKQAVVLVHGITNTAGTFRGHRNHLANVGWSDETIFATTYGDGGKTLMPMVDMKCQYVKQVRYMIQVVAAFTRRKVDVIGYSLGSPIARKAILGGKCVDTGENLGPQLTDLIDTFVSVAGANRGSFLCALPFPGACNMVNGLSCTSRFIQDINSKQRYEGKRIYSIYGPSDDKVGFRNTCGQLTSQIAGADAEFQRPGNHDDIIIKTAQMQFNLIDQHRP</sequence>
<feature type="signal peptide" evidence="1">
    <location>
        <begin position="1"/>
        <end position="17"/>
    </location>
</feature>
<name>A0A8S1FBV6_9PELO</name>
<evidence type="ECO:0000313" key="3">
    <source>
        <dbReference type="Proteomes" id="UP000494206"/>
    </source>
</evidence>
<reference evidence="2 3" key="1">
    <citation type="submission" date="2020-04" db="EMBL/GenBank/DDBJ databases">
        <authorList>
            <person name="Laetsch R D."/>
            <person name="Stevens L."/>
            <person name="Kumar S."/>
            <person name="Blaxter L. M."/>
        </authorList>
    </citation>
    <scope>NUCLEOTIDE SEQUENCE [LARGE SCALE GENOMIC DNA]</scope>
</reference>
<evidence type="ECO:0000256" key="1">
    <source>
        <dbReference type="SAM" id="SignalP"/>
    </source>
</evidence>
<keyword evidence="1" id="KW-0732">Signal</keyword>
<dbReference type="Proteomes" id="UP000494206">
    <property type="component" value="Unassembled WGS sequence"/>
</dbReference>
<dbReference type="Gene3D" id="3.40.50.1820">
    <property type="entry name" value="alpha/beta hydrolase"/>
    <property type="match status" value="1"/>
</dbReference>
<dbReference type="Pfam" id="PF01674">
    <property type="entry name" value="Lipase_2"/>
    <property type="match status" value="1"/>
</dbReference>
<dbReference type="PROSITE" id="PS51257">
    <property type="entry name" value="PROKAR_LIPOPROTEIN"/>
    <property type="match status" value="1"/>
</dbReference>
<dbReference type="SUPFAM" id="SSF53474">
    <property type="entry name" value="alpha/beta-Hydrolases"/>
    <property type="match status" value="1"/>
</dbReference>
<gene>
    <name evidence="2" type="ORF">CBOVIS_LOCUS12717</name>
</gene>
<accession>A0A8S1FBV6</accession>
<evidence type="ECO:0000313" key="2">
    <source>
        <dbReference type="EMBL" id="CAB3411310.1"/>
    </source>
</evidence>
<comment type="caution">
    <text evidence="2">The sequence shown here is derived from an EMBL/GenBank/DDBJ whole genome shotgun (WGS) entry which is preliminary data.</text>
</comment>
<dbReference type="InterPro" id="IPR029058">
    <property type="entry name" value="AB_hydrolase_fold"/>
</dbReference>
<organism evidence="2 3">
    <name type="scientific">Caenorhabditis bovis</name>
    <dbReference type="NCBI Taxonomy" id="2654633"/>
    <lineage>
        <taxon>Eukaryota</taxon>
        <taxon>Metazoa</taxon>
        <taxon>Ecdysozoa</taxon>
        <taxon>Nematoda</taxon>
        <taxon>Chromadorea</taxon>
        <taxon>Rhabditida</taxon>
        <taxon>Rhabditina</taxon>
        <taxon>Rhabditomorpha</taxon>
        <taxon>Rhabditoidea</taxon>
        <taxon>Rhabditidae</taxon>
        <taxon>Peloderinae</taxon>
        <taxon>Caenorhabditis</taxon>
    </lineage>
</organism>
<dbReference type="OrthoDB" id="5853720at2759"/>